<proteinExistence type="inferred from homology"/>
<evidence type="ECO:0000313" key="6">
    <source>
        <dbReference type="RefSeq" id="XP_018476163.1"/>
    </source>
</evidence>
<dbReference type="GO" id="GO:0005737">
    <property type="term" value="C:cytoplasm"/>
    <property type="evidence" value="ECO:0007669"/>
    <property type="project" value="UniProtKB-ARBA"/>
</dbReference>
<reference evidence="5" key="1">
    <citation type="journal article" date="2019" name="Database">
        <title>The radish genome database (RadishGD): an integrated information resource for radish genomics.</title>
        <authorList>
            <person name="Yu H.J."/>
            <person name="Baek S."/>
            <person name="Lee Y.J."/>
            <person name="Cho A."/>
            <person name="Mun J.H."/>
        </authorList>
    </citation>
    <scope>NUCLEOTIDE SEQUENCE [LARGE SCALE GENOMIC DNA]</scope>
    <source>
        <strain evidence="5">cv. WK10039</strain>
    </source>
</reference>
<feature type="region of interest" description="Disordered" evidence="4">
    <location>
        <begin position="49"/>
        <end position="87"/>
    </location>
</feature>
<dbReference type="InterPro" id="IPR003690">
    <property type="entry name" value="MTERF"/>
</dbReference>
<protein>
    <submittedName>
        <fullName evidence="6">Transcription termination factor MTERF9, chloroplastic</fullName>
    </submittedName>
</protein>
<evidence type="ECO:0000313" key="5">
    <source>
        <dbReference type="Proteomes" id="UP000504610"/>
    </source>
</evidence>
<keyword evidence="2" id="KW-0804">Transcription</keyword>
<evidence type="ECO:0000256" key="3">
    <source>
        <dbReference type="ARBA" id="ARBA00022946"/>
    </source>
</evidence>
<dbReference type="PANTHER" id="PTHR13068:SF151">
    <property type="entry name" value="TRANSCRIPTION TERMINATION FACTOR MTERF9, CHLOROPLASTIC"/>
    <property type="match status" value="1"/>
</dbReference>
<gene>
    <name evidence="6" type="primary">LOC108847417</name>
</gene>
<dbReference type="InterPro" id="IPR038538">
    <property type="entry name" value="MTERF_sf"/>
</dbReference>
<evidence type="ECO:0000256" key="4">
    <source>
        <dbReference type="SAM" id="MobiDB-lite"/>
    </source>
</evidence>
<accession>A0A6J0MWG1</accession>
<reference evidence="6" key="2">
    <citation type="submission" date="2025-08" db="UniProtKB">
        <authorList>
            <consortium name="RefSeq"/>
        </authorList>
    </citation>
    <scope>IDENTIFICATION</scope>
    <source>
        <tissue evidence="6">Leaf</tissue>
    </source>
</reference>
<dbReference type="RefSeq" id="XP_018476163.1">
    <property type="nucleotide sequence ID" value="XM_018620661.2"/>
</dbReference>
<dbReference type="GeneID" id="108847417"/>
<keyword evidence="3" id="KW-0809">Transit peptide</keyword>
<dbReference type="Gene3D" id="1.25.70.10">
    <property type="entry name" value="Transcription termination factor 3, mitochondrial"/>
    <property type="match status" value="1"/>
</dbReference>
<sequence length="503" mass="58279">MAGFSFSCCCLINPPILFTLPTESPPFLLGSGKDPPATRRRARKLIVSNAHSNPKIINPKKKSRYGQTLSPYDTDEEEELDDDSDDDDDWLLNDDFAEVTEYEKKKPKSQKQTIAKKVGKKEKVKSWEKLEESETDVDELDISITRNASDKKKKVEKDSWRLDDRVKVSSRKQVAKLYPRLSEEIDIDPKWVPLLDYLTTFGLKESHFVQMYERHMPSLQINVLSAQERLDYLLSVGVKHRDIKRMLLRQPQILQYTVENNLKAHISFLMGLGIPNSKIGQIVAVTPSLFSYSVENSLRPTIRYLIEEVGINENDVGKVVQLSPQILVQRLDITWNTRYMFLSKELGAPRDSVVKMVKRHPQILHYSIDDGFLPRINFLRSIGMCNSDILKVLTSLTQVLSLSLEDNLKPKYMYLVNELKNEVHILTKYPMYLSLSLDQRIRPRHRFLVELKKVRKGPFPLSSLVPNDESFCQQWAGTSVDKYLAFRQRLLLKDFANKYEKRK</sequence>
<comment type="similarity">
    <text evidence="1">Belongs to the mTERF family.</text>
</comment>
<keyword evidence="2" id="KW-0806">Transcription termination</keyword>
<evidence type="ECO:0000256" key="1">
    <source>
        <dbReference type="ARBA" id="ARBA00007692"/>
    </source>
</evidence>
<dbReference type="FunFam" id="1.25.70.10:FF:000006">
    <property type="entry name" value="Transcription termination factor MTERF9, chloroplastic"/>
    <property type="match status" value="1"/>
</dbReference>
<dbReference type="GO" id="GO:0006353">
    <property type="term" value="P:DNA-templated transcription termination"/>
    <property type="evidence" value="ECO:0007669"/>
    <property type="project" value="UniProtKB-KW"/>
</dbReference>
<dbReference type="SMART" id="SM00733">
    <property type="entry name" value="Mterf"/>
    <property type="match status" value="6"/>
</dbReference>
<dbReference type="Proteomes" id="UP000504610">
    <property type="component" value="Chromosome 3"/>
</dbReference>
<evidence type="ECO:0000256" key="2">
    <source>
        <dbReference type="ARBA" id="ARBA00022472"/>
    </source>
</evidence>
<dbReference type="OrthoDB" id="637682at2759"/>
<dbReference type="PANTHER" id="PTHR13068">
    <property type="entry name" value="CGI-12 PROTEIN-RELATED"/>
    <property type="match status" value="1"/>
</dbReference>
<dbReference type="GO" id="GO:0003676">
    <property type="term" value="F:nucleic acid binding"/>
    <property type="evidence" value="ECO:0007669"/>
    <property type="project" value="InterPro"/>
</dbReference>
<name>A0A6J0MWG1_RAPSA</name>
<keyword evidence="5" id="KW-1185">Reference proteome</keyword>
<dbReference type="Pfam" id="PF02536">
    <property type="entry name" value="mTERF"/>
    <property type="match status" value="1"/>
</dbReference>
<dbReference type="AlphaFoldDB" id="A0A6J0MWG1"/>
<keyword evidence="2" id="KW-0805">Transcription regulation</keyword>
<organism evidence="5 6">
    <name type="scientific">Raphanus sativus</name>
    <name type="common">Radish</name>
    <name type="synonym">Raphanus raphanistrum var. sativus</name>
    <dbReference type="NCBI Taxonomy" id="3726"/>
    <lineage>
        <taxon>Eukaryota</taxon>
        <taxon>Viridiplantae</taxon>
        <taxon>Streptophyta</taxon>
        <taxon>Embryophyta</taxon>
        <taxon>Tracheophyta</taxon>
        <taxon>Spermatophyta</taxon>
        <taxon>Magnoliopsida</taxon>
        <taxon>eudicotyledons</taxon>
        <taxon>Gunneridae</taxon>
        <taxon>Pentapetalae</taxon>
        <taxon>rosids</taxon>
        <taxon>malvids</taxon>
        <taxon>Brassicales</taxon>
        <taxon>Brassicaceae</taxon>
        <taxon>Brassiceae</taxon>
        <taxon>Raphanus</taxon>
    </lineage>
</organism>
<dbReference type="KEGG" id="rsz:108847417"/>
<feature type="compositionally biased region" description="Acidic residues" evidence="4">
    <location>
        <begin position="73"/>
        <end position="87"/>
    </location>
</feature>